<dbReference type="InterPro" id="IPR011051">
    <property type="entry name" value="RmlC_Cupin_sf"/>
</dbReference>
<evidence type="ECO:0000313" key="5">
    <source>
        <dbReference type="EMBL" id="OFC69113.1"/>
    </source>
</evidence>
<evidence type="ECO:0000256" key="3">
    <source>
        <dbReference type="ARBA" id="ARBA00023163"/>
    </source>
</evidence>
<dbReference type="AlphaFoldDB" id="A0A1E7Z6E2"/>
<dbReference type="Gene3D" id="2.60.120.10">
    <property type="entry name" value="Jelly Rolls"/>
    <property type="match status" value="1"/>
</dbReference>
<gene>
    <name evidence="5" type="ORF">BFC18_20495</name>
</gene>
<dbReference type="InterPro" id="IPR014710">
    <property type="entry name" value="RmlC-like_jellyroll"/>
</dbReference>
<dbReference type="InterPro" id="IPR047264">
    <property type="entry name" value="Cupin_HpaA-like_N"/>
</dbReference>
<protein>
    <recommendedName>
        <fullName evidence="4">HTH araC/xylS-type domain-containing protein</fullName>
    </recommendedName>
</protein>
<dbReference type="EMBL" id="MDHN01000041">
    <property type="protein sequence ID" value="OFC69113.1"/>
    <property type="molecule type" value="Genomic_DNA"/>
</dbReference>
<dbReference type="InterPro" id="IPR009057">
    <property type="entry name" value="Homeodomain-like_sf"/>
</dbReference>
<keyword evidence="1" id="KW-0805">Transcription regulation</keyword>
<dbReference type="Proteomes" id="UP000175691">
    <property type="component" value="Unassembled WGS sequence"/>
</dbReference>
<evidence type="ECO:0000259" key="4">
    <source>
        <dbReference type="PROSITE" id="PS01124"/>
    </source>
</evidence>
<dbReference type="RefSeq" id="WP_070127300.1">
    <property type="nucleotide sequence ID" value="NZ_MDHN01000041.1"/>
</dbReference>
<evidence type="ECO:0000256" key="2">
    <source>
        <dbReference type="ARBA" id="ARBA00023125"/>
    </source>
</evidence>
<dbReference type="CDD" id="cd06999">
    <property type="entry name" value="cupin_HpaA-like_N"/>
    <property type="match status" value="1"/>
</dbReference>
<evidence type="ECO:0000313" key="6">
    <source>
        <dbReference type="Proteomes" id="UP000175691"/>
    </source>
</evidence>
<dbReference type="STRING" id="1656094.BFC18_20495"/>
<proteinExistence type="predicted"/>
<accession>A0A1E7Z6E2</accession>
<reference evidence="5 6" key="1">
    <citation type="submission" date="2016-08" db="EMBL/GenBank/DDBJ databases">
        <authorList>
            <person name="Seilhamer J.J."/>
        </authorList>
    </citation>
    <scope>NUCLEOTIDE SEQUENCE [LARGE SCALE GENOMIC DNA]</scope>
    <source>
        <strain evidence="5 6">KCTC 42603</strain>
    </source>
</reference>
<dbReference type="GO" id="GO:0043565">
    <property type="term" value="F:sequence-specific DNA binding"/>
    <property type="evidence" value="ECO:0007669"/>
    <property type="project" value="InterPro"/>
</dbReference>
<dbReference type="SMART" id="SM00342">
    <property type="entry name" value="HTH_ARAC"/>
    <property type="match status" value="1"/>
</dbReference>
<dbReference type="GO" id="GO:0003700">
    <property type="term" value="F:DNA-binding transcription factor activity"/>
    <property type="evidence" value="ECO:0007669"/>
    <property type="project" value="InterPro"/>
</dbReference>
<name>A0A1E7Z6E2_9ALTE</name>
<feature type="domain" description="HTH araC/xylS-type" evidence="4">
    <location>
        <begin position="194"/>
        <end position="292"/>
    </location>
</feature>
<sequence>MVSKSPDIPFYDLYGESFLKLSADFVHLEDIRARSAGLEWEISLHRHAKLLQILCVFDNNWTVQLDDETLELSGDWLVTIPPGVVHGFNFAPYTHGYVLSVNTDVINEINSGGDIAEFTQAVWTPRAIEFKGKEQAQRFSNYLKLLAEEMQNPGVGAALSINMIIKLLFISIARQVKEGSSHASISGRDSKVLLGFRELIDKHFIEHLTVADYAARLFISVSTLSRICQHHLHTTPKKLIQQKLINETKRRLIYTRQSLEEIATTLGFKDTGYFCRFFKQSEGVTAGDFRRNSDL</sequence>
<keyword evidence="3" id="KW-0804">Transcription</keyword>
<dbReference type="PROSITE" id="PS01124">
    <property type="entry name" value="HTH_ARAC_FAMILY_2"/>
    <property type="match status" value="1"/>
</dbReference>
<organism evidence="5 6">
    <name type="scientific">Alteromonas confluentis</name>
    <dbReference type="NCBI Taxonomy" id="1656094"/>
    <lineage>
        <taxon>Bacteria</taxon>
        <taxon>Pseudomonadati</taxon>
        <taxon>Pseudomonadota</taxon>
        <taxon>Gammaproteobacteria</taxon>
        <taxon>Alteromonadales</taxon>
        <taxon>Alteromonadaceae</taxon>
        <taxon>Alteromonas/Salinimonas group</taxon>
        <taxon>Alteromonas</taxon>
    </lineage>
</organism>
<dbReference type="OrthoDB" id="9814125at2"/>
<dbReference type="Pfam" id="PF12833">
    <property type="entry name" value="HTH_18"/>
    <property type="match status" value="1"/>
</dbReference>
<keyword evidence="2" id="KW-0238">DNA-binding</keyword>
<keyword evidence="6" id="KW-1185">Reference proteome</keyword>
<dbReference type="InterPro" id="IPR018060">
    <property type="entry name" value="HTH_AraC"/>
</dbReference>
<dbReference type="SUPFAM" id="SSF46689">
    <property type="entry name" value="Homeodomain-like"/>
    <property type="match status" value="1"/>
</dbReference>
<evidence type="ECO:0000256" key="1">
    <source>
        <dbReference type="ARBA" id="ARBA00023015"/>
    </source>
</evidence>
<comment type="caution">
    <text evidence="5">The sequence shown here is derived from an EMBL/GenBank/DDBJ whole genome shotgun (WGS) entry which is preliminary data.</text>
</comment>
<dbReference type="Gene3D" id="1.10.10.60">
    <property type="entry name" value="Homeodomain-like"/>
    <property type="match status" value="1"/>
</dbReference>
<dbReference type="SUPFAM" id="SSF51182">
    <property type="entry name" value="RmlC-like cupins"/>
    <property type="match status" value="1"/>
</dbReference>
<dbReference type="PANTHER" id="PTHR43280:SF32">
    <property type="entry name" value="TRANSCRIPTIONAL REGULATORY PROTEIN"/>
    <property type="match status" value="1"/>
</dbReference>
<dbReference type="PANTHER" id="PTHR43280">
    <property type="entry name" value="ARAC-FAMILY TRANSCRIPTIONAL REGULATOR"/>
    <property type="match status" value="1"/>
</dbReference>